<keyword evidence="2" id="KW-1185">Reference proteome</keyword>
<reference evidence="2" key="1">
    <citation type="submission" date="2018-05" db="EMBL/GenBank/DDBJ databases">
        <authorList>
            <person name="Cea G.-C."/>
            <person name="William W."/>
        </authorList>
    </citation>
    <scope>NUCLEOTIDE SEQUENCE [LARGE SCALE GENOMIC DNA]</scope>
    <source>
        <strain evidence="2">DB21MT 5</strain>
    </source>
</reference>
<accession>A0A330LSW0</accession>
<evidence type="ECO:0000313" key="2">
    <source>
        <dbReference type="Proteomes" id="UP000250163"/>
    </source>
</evidence>
<sequence>MSDGANEPFINKQWFDSVEVNEINLALGLIDNTPDHSRHYSTEAFIH</sequence>
<organism evidence="1 2">
    <name type="scientific">Moritella yayanosii</name>
    <dbReference type="NCBI Taxonomy" id="69539"/>
    <lineage>
        <taxon>Bacteria</taxon>
        <taxon>Pseudomonadati</taxon>
        <taxon>Pseudomonadota</taxon>
        <taxon>Gammaproteobacteria</taxon>
        <taxon>Alteromonadales</taxon>
        <taxon>Moritellaceae</taxon>
        <taxon>Moritella</taxon>
    </lineage>
</organism>
<dbReference type="EMBL" id="LS483250">
    <property type="protein sequence ID" value="SQD79266.1"/>
    <property type="molecule type" value="Genomic_DNA"/>
</dbReference>
<dbReference type="Proteomes" id="UP000250163">
    <property type="component" value="Chromosome MORIYA"/>
</dbReference>
<proteinExistence type="predicted"/>
<dbReference type="KEGG" id="mya:MORIYA_2799"/>
<name>A0A330LSW0_9GAMM</name>
<dbReference type="AlphaFoldDB" id="A0A330LSW0"/>
<protein>
    <submittedName>
        <fullName evidence="1">Uncharacterized protein</fullName>
    </submittedName>
</protein>
<evidence type="ECO:0000313" key="1">
    <source>
        <dbReference type="EMBL" id="SQD79266.1"/>
    </source>
</evidence>
<gene>
    <name evidence="1" type="ORF">MORIYA_2799</name>
</gene>